<gene>
    <name evidence="3" type="ORF">MENT_LOCUS6936</name>
</gene>
<dbReference type="PANTHER" id="PTHR32465">
    <property type="entry name" value="BARDET-BIEDL SYNDROME 2 PROTEIN"/>
    <property type="match status" value="1"/>
</dbReference>
<reference evidence="3 4" key="1">
    <citation type="submission" date="2020-08" db="EMBL/GenBank/DDBJ databases">
        <authorList>
            <person name="Koutsovoulos G."/>
            <person name="Danchin GJ E."/>
        </authorList>
    </citation>
    <scope>NUCLEOTIDE SEQUENCE [LARGE SCALE GENOMIC DNA]</scope>
</reference>
<proteinExistence type="predicted"/>
<dbReference type="Proteomes" id="UP000580250">
    <property type="component" value="Unassembled WGS sequence"/>
</dbReference>
<dbReference type="SUPFAM" id="SSF50998">
    <property type="entry name" value="Quinoprotein alcohol dehydrogenase-like"/>
    <property type="match status" value="1"/>
</dbReference>
<feature type="domain" description="Ciliary BBSome complex subunit 2 middle region" evidence="2">
    <location>
        <begin position="203"/>
        <end position="280"/>
    </location>
</feature>
<dbReference type="GO" id="GO:1905515">
    <property type="term" value="P:non-motile cilium assembly"/>
    <property type="evidence" value="ECO:0007669"/>
    <property type="project" value="InterPro"/>
</dbReference>
<dbReference type="Pfam" id="PF14781">
    <property type="entry name" value="BBS2_N"/>
    <property type="match status" value="1"/>
</dbReference>
<dbReference type="GO" id="GO:0036064">
    <property type="term" value="C:ciliary basal body"/>
    <property type="evidence" value="ECO:0007669"/>
    <property type="project" value="TreeGrafter"/>
</dbReference>
<dbReference type="GO" id="GO:0043005">
    <property type="term" value="C:neuron projection"/>
    <property type="evidence" value="ECO:0007669"/>
    <property type="project" value="TreeGrafter"/>
</dbReference>
<dbReference type="Pfam" id="PF14783">
    <property type="entry name" value="BBS2_Mid"/>
    <property type="match status" value="1"/>
</dbReference>
<dbReference type="GO" id="GO:0031514">
    <property type="term" value="C:motile cilium"/>
    <property type="evidence" value="ECO:0007669"/>
    <property type="project" value="TreeGrafter"/>
</dbReference>
<sequence>MSVGQGNCSLKTAFGFSFAHRLVAAASGSFDESGHEQLVVGTETGKICLQGSESVFHVNDKINFLSVYKHNRKIKEQSIKSSDNSEYDIVIIGTNNSLMAFDVFNNKTIFHREITEGVNFIKIGNIDEYKNENVIICGCGTTIWGFQSDGKDLFWTALGDQINVLELCDMDGDGLNELIVGTDGIEIKAKIYTYFYKLKLFSKVLKNASFFAEFDEGDPTLAIIAIKPATFAFGLSSGVVGVYGQGERLWRVKTKSRIVSLLSFPDQNHVACVWQNAKVNKIKIFLTIIFFFFNSPEIDIRSVSTGEIRTKDQLEGGELSIAFLVDLAGVGPLDSGEEQPQLTLVFKNGQGF</sequence>
<dbReference type="EMBL" id="CAJEWN010000027">
    <property type="protein sequence ID" value="CAD2141592.1"/>
    <property type="molecule type" value="Genomic_DNA"/>
</dbReference>
<dbReference type="InterPro" id="IPR016616">
    <property type="entry name" value="Bardet-Biedl_syndrome_2_prot"/>
</dbReference>
<dbReference type="GO" id="GO:0034464">
    <property type="term" value="C:BBSome"/>
    <property type="evidence" value="ECO:0007669"/>
    <property type="project" value="InterPro"/>
</dbReference>
<dbReference type="OrthoDB" id="2120021at2759"/>
<organism evidence="3 4">
    <name type="scientific">Meloidogyne enterolobii</name>
    <name type="common">Root-knot nematode worm</name>
    <name type="synonym">Meloidogyne mayaguensis</name>
    <dbReference type="NCBI Taxonomy" id="390850"/>
    <lineage>
        <taxon>Eukaryota</taxon>
        <taxon>Metazoa</taxon>
        <taxon>Ecdysozoa</taxon>
        <taxon>Nematoda</taxon>
        <taxon>Chromadorea</taxon>
        <taxon>Rhabditida</taxon>
        <taxon>Tylenchina</taxon>
        <taxon>Tylenchomorpha</taxon>
        <taxon>Tylenchoidea</taxon>
        <taxon>Meloidogynidae</taxon>
        <taxon>Meloidogyninae</taxon>
        <taxon>Meloidogyne</taxon>
    </lineage>
</organism>
<dbReference type="InterPro" id="IPR029429">
    <property type="entry name" value="BBS2_Mid"/>
</dbReference>
<evidence type="ECO:0000313" key="3">
    <source>
        <dbReference type="EMBL" id="CAD2141592.1"/>
    </source>
</evidence>
<protein>
    <submittedName>
        <fullName evidence="3">Uncharacterized protein</fullName>
    </submittedName>
</protein>
<feature type="domain" description="Ciliary BBSome complex subunit 2 N-terminal" evidence="1">
    <location>
        <begin position="28"/>
        <end position="124"/>
    </location>
</feature>
<evidence type="ECO:0000259" key="1">
    <source>
        <dbReference type="Pfam" id="PF14781"/>
    </source>
</evidence>
<dbReference type="PANTHER" id="PTHR32465:SF0">
    <property type="entry name" value="BARDET-BIEDL SYNDROME 2 PROTEIN"/>
    <property type="match status" value="1"/>
</dbReference>
<comment type="caution">
    <text evidence="3">The sequence shown here is derived from an EMBL/GenBank/DDBJ whole genome shotgun (WGS) entry which is preliminary data.</text>
</comment>
<dbReference type="InterPro" id="IPR029430">
    <property type="entry name" value="BBS2_N"/>
</dbReference>
<evidence type="ECO:0000259" key="2">
    <source>
        <dbReference type="Pfam" id="PF14783"/>
    </source>
</evidence>
<evidence type="ECO:0000313" key="4">
    <source>
        <dbReference type="Proteomes" id="UP000580250"/>
    </source>
</evidence>
<dbReference type="AlphaFoldDB" id="A0A6V7U2J2"/>
<dbReference type="GO" id="GO:0016020">
    <property type="term" value="C:membrane"/>
    <property type="evidence" value="ECO:0007669"/>
    <property type="project" value="TreeGrafter"/>
</dbReference>
<accession>A0A6V7U2J2</accession>
<dbReference type="InterPro" id="IPR011047">
    <property type="entry name" value="Quinoprotein_ADH-like_sf"/>
</dbReference>
<name>A0A6V7U2J2_MELEN</name>